<organism evidence="1 2">
    <name type="scientific">Araneus ventricosus</name>
    <name type="common">Orbweaver spider</name>
    <name type="synonym">Epeira ventricosa</name>
    <dbReference type="NCBI Taxonomy" id="182803"/>
    <lineage>
        <taxon>Eukaryota</taxon>
        <taxon>Metazoa</taxon>
        <taxon>Ecdysozoa</taxon>
        <taxon>Arthropoda</taxon>
        <taxon>Chelicerata</taxon>
        <taxon>Arachnida</taxon>
        <taxon>Araneae</taxon>
        <taxon>Araneomorphae</taxon>
        <taxon>Entelegynae</taxon>
        <taxon>Araneoidea</taxon>
        <taxon>Araneidae</taxon>
        <taxon>Araneus</taxon>
    </lineage>
</organism>
<sequence>MQRIFLIVYKRNPPDGKSIKKWQKTFLETGTIQKRSRGNQCSLSNVCVEDVQQDFVRSPNGASPNWGTVVRAFLDTTFPNRWIGRGGPIAWPPRSSDVTSLDFFVFGCVKDKVYSREIRDFEDLRASIIAAIAIVIVKCYSGHGWNWATGCISSWLLREPTWKCTDFLIKTL</sequence>
<dbReference type="PANTHER" id="PTHR47326:SF1">
    <property type="entry name" value="HTH PSQ-TYPE DOMAIN-CONTAINING PROTEIN"/>
    <property type="match status" value="1"/>
</dbReference>
<dbReference type="Gene3D" id="3.30.420.10">
    <property type="entry name" value="Ribonuclease H-like superfamily/Ribonuclease H"/>
    <property type="match status" value="1"/>
</dbReference>
<evidence type="ECO:0000313" key="2">
    <source>
        <dbReference type="Proteomes" id="UP000499080"/>
    </source>
</evidence>
<evidence type="ECO:0000313" key="1">
    <source>
        <dbReference type="EMBL" id="GBL96692.1"/>
    </source>
</evidence>
<dbReference type="EMBL" id="BGPR01000123">
    <property type="protein sequence ID" value="GBL96692.1"/>
    <property type="molecule type" value="Genomic_DNA"/>
</dbReference>
<name>A0A4Y2BWZ0_ARAVE</name>
<dbReference type="GO" id="GO:0003676">
    <property type="term" value="F:nucleic acid binding"/>
    <property type="evidence" value="ECO:0007669"/>
    <property type="project" value="InterPro"/>
</dbReference>
<dbReference type="InterPro" id="IPR036397">
    <property type="entry name" value="RNaseH_sf"/>
</dbReference>
<dbReference type="Proteomes" id="UP000499080">
    <property type="component" value="Unassembled WGS sequence"/>
</dbReference>
<proteinExistence type="predicted"/>
<keyword evidence="2" id="KW-1185">Reference proteome</keyword>
<dbReference type="PANTHER" id="PTHR47326">
    <property type="entry name" value="TRANSPOSABLE ELEMENT TC3 TRANSPOSASE-LIKE PROTEIN"/>
    <property type="match status" value="1"/>
</dbReference>
<protein>
    <recommendedName>
        <fullName evidence="3">DUF4817 domain-containing protein</fullName>
    </recommendedName>
</protein>
<accession>A0A4Y2BWZ0</accession>
<reference evidence="1 2" key="1">
    <citation type="journal article" date="2019" name="Sci. Rep.">
        <title>Orb-weaving spider Araneus ventricosus genome elucidates the spidroin gene catalogue.</title>
        <authorList>
            <person name="Kono N."/>
            <person name="Nakamura H."/>
            <person name="Ohtoshi R."/>
            <person name="Moran D.A.P."/>
            <person name="Shinohara A."/>
            <person name="Yoshida Y."/>
            <person name="Fujiwara M."/>
            <person name="Mori M."/>
            <person name="Tomita M."/>
            <person name="Arakawa K."/>
        </authorList>
    </citation>
    <scope>NUCLEOTIDE SEQUENCE [LARGE SCALE GENOMIC DNA]</scope>
</reference>
<evidence type="ECO:0008006" key="3">
    <source>
        <dbReference type="Google" id="ProtNLM"/>
    </source>
</evidence>
<gene>
    <name evidence="1" type="ORF">AVEN_111836_1</name>
</gene>
<dbReference type="OrthoDB" id="7699088at2759"/>
<comment type="caution">
    <text evidence="1">The sequence shown here is derived from an EMBL/GenBank/DDBJ whole genome shotgun (WGS) entry which is preliminary data.</text>
</comment>
<dbReference type="AlphaFoldDB" id="A0A4Y2BWZ0"/>